<proteinExistence type="predicted"/>
<organism evidence="1 2">
    <name type="scientific">Haladaptatus litoreus</name>
    <dbReference type="NCBI Taxonomy" id="553468"/>
    <lineage>
        <taxon>Archaea</taxon>
        <taxon>Methanobacteriati</taxon>
        <taxon>Methanobacteriota</taxon>
        <taxon>Stenosarchaea group</taxon>
        <taxon>Halobacteria</taxon>
        <taxon>Halobacteriales</taxon>
        <taxon>Haladaptataceae</taxon>
        <taxon>Haladaptatus</taxon>
    </lineage>
</organism>
<name>A0A1N7DKY4_9EURY</name>
<sequence>MPDEFITESWVSQVLEGHQLGNQGSLDVWAESVASNVMMVTQSRSIARPESASQQHESIFRATSIRIFLDFLEMFILFVRHFWAISIVELDKSEDFTDE</sequence>
<evidence type="ECO:0000313" key="2">
    <source>
        <dbReference type="Proteomes" id="UP000186914"/>
    </source>
</evidence>
<protein>
    <submittedName>
        <fullName evidence="1">Uncharacterized protein</fullName>
    </submittedName>
</protein>
<keyword evidence="2" id="KW-1185">Reference proteome</keyword>
<dbReference type="EMBL" id="FTNO01000004">
    <property type="protein sequence ID" value="SIR76450.1"/>
    <property type="molecule type" value="Genomic_DNA"/>
</dbReference>
<gene>
    <name evidence="1" type="ORF">SAMN05421858_3708</name>
</gene>
<dbReference type="Proteomes" id="UP000186914">
    <property type="component" value="Unassembled WGS sequence"/>
</dbReference>
<accession>A0A1N7DKY4</accession>
<reference evidence="2" key="1">
    <citation type="submission" date="2017-01" db="EMBL/GenBank/DDBJ databases">
        <authorList>
            <person name="Varghese N."/>
            <person name="Submissions S."/>
        </authorList>
    </citation>
    <scope>NUCLEOTIDE SEQUENCE [LARGE SCALE GENOMIC DNA]</scope>
    <source>
        <strain evidence="2">CGMCC 1.7737</strain>
    </source>
</reference>
<dbReference type="AlphaFoldDB" id="A0A1N7DKY4"/>
<evidence type="ECO:0000313" key="1">
    <source>
        <dbReference type="EMBL" id="SIR76450.1"/>
    </source>
</evidence>